<sequence>MFQSENSDSLRNTNGGHPDKTMSVPLLHKAKSNDETPILNPRPTIHQLALSIIEACSILNLVFPMVLTGLLLYTRSMISMFFLGRLGSLPRRRLLAIGFANITGYPFSPGLPPAWSPSVVRPTAPAVQIISVSPSAAQFYSSSLLLSPSPYSGSTCAVFSFSATKTQPSPKLPNRSFCSPFLTSSSNPSYILYASTSVRNPSSYHSAPPQRPLRPSISPINYFLVSYPA</sequence>
<dbReference type="Proteomes" id="UP000639772">
    <property type="component" value="Chromosome 12"/>
</dbReference>
<feature type="region of interest" description="Disordered" evidence="1">
    <location>
        <begin position="1"/>
        <end position="23"/>
    </location>
</feature>
<comment type="caution">
    <text evidence="3">The sequence shown here is derived from an EMBL/GenBank/DDBJ whole genome shotgun (WGS) entry which is preliminary data.</text>
</comment>
<evidence type="ECO:0000313" key="4">
    <source>
        <dbReference type="Proteomes" id="UP000639772"/>
    </source>
</evidence>
<proteinExistence type="predicted"/>
<name>A0A835PX18_VANPL</name>
<keyword evidence="2" id="KW-0472">Membrane</keyword>
<evidence type="ECO:0000313" key="3">
    <source>
        <dbReference type="EMBL" id="KAG0458703.1"/>
    </source>
</evidence>
<accession>A0A835PX18</accession>
<organism evidence="3 4">
    <name type="scientific">Vanilla planifolia</name>
    <name type="common">Vanilla</name>
    <dbReference type="NCBI Taxonomy" id="51239"/>
    <lineage>
        <taxon>Eukaryota</taxon>
        <taxon>Viridiplantae</taxon>
        <taxon>Streptophyta</taxon>
        <taxon>Embryophyta</taxon>
        <taxon>Tracheophyta</taxon>
        <taxon>Spermatophyta</taxon>
        <taxon>Magnoliopsida</taxon>
        <taxon>Liliopsida</taxon>
        <taxon>Asparagales</taxon>
        <taxon>Orchidaceae</taxon>
        <taxon>Vanilloideae</taxon>
        <taxon>Vanilleae</taxon>
        <taxon>Vanilla</taxon>
    </lineage>
</organism>
<evidence type="ECO:0000256" key="1">
    <source>
        <dbReference type="SAM" id="MobiDB-lite"/>
    </source>
</evidence>
<feature type="transmembrane region" description="Helical" evidence="2">
    <location>
        <begin position="48"/>
        <end position="73"/>
    </location>
</feature>
<protein>
    <submittedName>
        <fullName evidence="3">Uncharacterized protein</fullName>
    </submittedName>
</protein>
<reference evidence="3 4" key="1">
    <citation type="journal article" date="2020" name="Nat. Food">
        <title>A phased Vanilla planifolia genome enables genetic improvement of flavour and production.</title>
        <authorList>
            <person name="Hasing T."/>
            <person name="Tang H."/>
            <person name="Brym M."/>
            <person name="Khazi F."/>
            <person name="Huang T."/>
            <person name="Chambers A.H."/>
        </authorList>
    </citation>
    <scope>NUCLEOTIDE SEQUENCE [LARGE SCALE GENOMIC DNA]</scope>
    <source>
        <tissue evidence="3">Leaf</tissue>
    </source>
</reference>
<evidence type="ECO:0000256" key="2">
    <source>
        <dbReference type="SAM" id="Phobius"/>
    </source>
</evidence>
<dbReference type="AlphaFoldDB" id="A0A835PX18"/>
<dbReference type="EMBL" id="JADCNM010000012">
    <property type="protein sequence ID" value="KAG0458703.1"/>
    <property type="molecule type" value="Genomic_DNA"/>
</dbReference>
<gene>
    <name evidence="3" type="ORF">HPP92_021831</name>
</gene>
<keyword evidence="2" id="KW-1133">Transmembrane helix</keyword>
<feature type="compositionally biased region" description="Polar residues" evidence="1">
    <location>
        <begin position="1"/>
        <end position="15"/>
    </location>
</feature>
<feature type="transmembrane region" description="Helical" evidence="2">
    <location>
        <begin position="94"/>
        <end position="115"/>
    </location>
</feature>
<keyword evidence="2" id="KW-0812">Transmembrane</keyword>